<accession>A0A918V178</accession>
<organism evidence="1 2">
    <name type="scientific">Streptomyces subrutilus</name>
    <dbReference type="NCBI Taxonomy" id="36818"/>
    <lineage>
        <taxon>Bacteria</taxon>
        <taxon>Bacillati</taxon>
        <taxon>Actinomycetota</taxon>
        <taxon>Actinomycetes</taxon>
        <taxon>Kitasatosporales</taxon>
        <taxon>Streptomycetaceae</taxon>
        <taxon>Streptomyces</taxon>
    </lineage>
</organism>
<dbReference type="RefSeq" id="WP_373304019.1">
    <property type="nucleotide sequence ID" value="NZ_BMVX01000004.1"/>
</dbReference>
<proteinExistence type="predicted"/>
<dbReference type="AlphaFoldDB" id="A0A918V178"/>
<dbReference type="EMBL" id="BMVX01000004">
    <property type="protein sequence ID" value="GGZ56549.1"/>
    <property type="molecule type" value="Genomic_DNA"/>
</dbReference>
<reference evidence="1" key="2">
    <citation type="submission" date="2020-09" db="EMBL/GenBank/DDBJ databases">
        <authorList>
            <person name="Sun Q."/>
            <person name="Ohkuma M."/>
        </authorList>
    </citation>
    <scope>NUCLEOTIDE SEQUENCE</scope>
    <source>
        <strain evidence="1">JCM 4834</strain>
    </source>
</reference>
<reference evidence="1" key="1">
    <citation type="journal article" date="2014" name="Int. J. Syst. Evol. Microbiol.">
        <title>Complete genome sequence of Corynebacterium casei LMG S-19264T (=DSM 44701T), isolated from a smear-ripened cheese.</title>
        <authorList>
            <consortium name="US DOE Joint Genome Institute (JGI-PGF)"/>
            <person name="Walter F."/>
            <person name="Albersmeier A."/>
            <person name="Kalinowski J."/>
            <person name="Ruckert C."/>
        </authorList>
    </citation>
    <scope>NUCLEOTIDE SEQUENCE</scope>
    <source>
        <strain evidence="1">JCM 4834</strain>
    </source>
</reference>
<sequence length="242" mass="24342">MIITHDTQALLLAAARNNAVWCDAVCRAHGAVGAFGPDAWTSARRTPPLYPDAVTLTRAASPAALVAGIDTRSPGCSVKDSFAALDLGPEGFRVLFEAQWIHRPAGPAGVVAGPSLAWSAVAGAAELAEWEAAWDGAAPGLFGPALATGAAAGDLVFLAGRSGGRIVAGAVANRTGPVVGVSNLFAHPDTTAGAAWAGTLTAVAARWPGLSVVGYESGDDLDAALRAGFTTLGPLRVWIPSA</sequence>
<name>A0A918V178_9ACTN</name>
<dbReference type="Proteomes" id="UP000634660">
    <property type="component" value="Unassembled WGS sequence"/>
</dbReference>
<evidence type="ECO:0000313" key="2">
    <source>
        <dbReference type="Proteomes" id="UP000634660"/>
    </source>
</evidence>
<comment type="caution">
    <text evidence="1">The sequence shown here is derived from an EMBL/GenBank/DDBJ whole genome shotgun (WGS) entry which is preliminary data.</text>
</comment>
<protein>
    <submittedName>
        <fullName evidence="1">Uncharacterized protein</fullName>
    </submittedName>
</protein>
<gene>
    <name evidence="1" type="ORF">GCM10010371_15080</name>
</gene>
<evidence type="ECO:0000313" key="1">
    <source>
        <dbReference type="EMBL" id="GGZ56549.1"/>
    </source>
</evidence>